<keyword evidence="2" id="KW-1185">Reference proteome</keyword>
<name>A0A9P9F048_9HYPO</name>
<protein>
    <submittedName>
        <fullName evidence="1">Uncharacterized protein</fullName>
    </submittedName>
</protein>
<evidence type="ECO:0000313" key="1">
    <source>
        <dbReference type="EMBL" id="KAH7152043.1"/>
    </source>
</evidence>
<proteinExistence type="predicted"/>
<evidence type="ECO:0000313" key="2">
    <source>
        <dbReference type="Proteomes" id="UP000717696"/>
    </source>
</evidence>
<comment type="caution">
    <text evidence="1">The sequence shown here is derived from an EMBL/GenBank/DDBJ whole genome shotgun (WGS) entry which is preliminary data.</text>
</comment>
<dbReference type="EMBL" id="JAGMUU010000005">
    <property type="protein sequence ID" value="KAH7152043.1"/>
    <property type="molecule type" value="Genomic_DNA"/>
</dbReference>
<gene>
    <name evidence="1" type="ORF">B0J13DRAFT_547494</name>
</gene>
<feature type="non-terminal residue" evidence="1">
    <location>
        <position position="1"/>
    </location>
</feature>
<sequence>MISSLVLGVFFFFLNKNEQLRSSSIRLTDEWMTMGYWILTTVSIDLQRQGGLMFRRLAIYGRNTILKLTNHN</sequence>
<dbReference type="Proteomes" id="UP000717696">
    <property type="component" value="Unassembled WGS sequence"/>
</dbReference>
<organism evidence="1 2">
    <name type="scientific">Dactylonectria estremocensis</name>
    <dbReference type="NCBI Taxonomy" id="1079267"/>
    <lineage>
        <taxon>Eukaryota</taxon>
        <taxon>Fungi</taxon>
        <taxon>Dikarya</taxon>
        <taxon>Ascomycota</taxon>
        <taxon>Pezizomycotina</taxon>
        <taxon>Sordariomycetes</taxon>
        <taxon>Hypocreomycetidae</taxon>
        <taxon>Hypocreales</taxon>
        <taxon>Nectriaceae</taxon>
        <taxon>Dactylonectria</taxon>
    </lineage>
</organism>
<reference evidence="1" key="1">
    <citation type="journal article" date="2021" name="Nat. Commun.">
        <title>Genetic determinants of endophytism in the Arabidopsis root mycobiome.</title>
        <authorList>
            <person name="Mesny F."/>
            <person name="Miyauchi S."/>
            <person name="Thiergart T."/>
            <person name="Pickel B."/>
            <person name="Atanasova L."/>
            <person name="Karlsson M."/>
            <person name="Huettel B."/>
            <person name="Barry K.W."/>
            <person name="Haridas S."/>
            <person name="Chen C."/>
            <person name="Bauer D."/>
            <person name="Andreopoulos W."/>
            <person name="Pangilinan J."/>
            <person name="LaButti K."/>
            <person name="Riley R."/>
            <person name="Lipzen A."/>
            <person name="Clum A."/>
            <person name="Drula E."/>
            <person name="Henrissat B."/>
            <person name="Kohler A."/>
            <person name="Grigoriev I.V."/>
            <person name="Martin F.M."/>
            <person name="Hacquard S."/>
        </authorList>
    </citation>
    <scope>NUCLEOTIDE SEQUENCE</scope>
    <source>
        <strain evidence="1">MPI-CAGE-AT-0021</strain>
    </source>
</reference>
<dbReference type="AlphaFoldDB" id="A0A9P9F048"/>
<accession>A0A9P9F048</accession>